<keyword evidence="9" id="KW-0732">Signal</keyword>
<dbReference type="Proteomes" id="UP000245697">
    <property type="component" value="Unassembled WGS sequence"/>
</dbReference>
<feature type="chain" id="PRO_5016281014" evidence="9">
    <location>
        <begin position="25"/>
        <end position="119"/>
    </location>
</feature>
<evidence type="ECO:0000256" key="8">
    <source>
        <dbReference type="RuleBase" id="RU003471"/>
    </source>
</evidence>
<dbReference type="EMBL" id="QGGR01000004">
    <property type="protein sequence ID" value="PWK49742.1"/>
    <property type="molecule type" value="Genomic_DNA"/>
</dbReference>
<evidence type="ECO:0000256" key="4">
    <source>
        <dbReference type="ARBA" id="ARBA00022525"/>
    </source>
</evidence>
<dbReference type="PROSITE" id="PS00999">
    <property type="entry name" value="SSI"/>
    <property type="match status" value="1"/>
</dbReference>
<comment type="subunit">
    <text evidence="3">Homodimer.</text>
</comment>
<name>A0A316FNQ9_9ACTN</name>
<accession>A0A316FNQ9</accession>
<proteinExistence type="inferred from homology"/>
<evidence type="ECO:0000313" key="11">
    <source>
        <dbReference type="EMBL" id="PWK49742.1"/>
    </source>
</evidence>
<evidence type="ECO:0000256" key="7">
    <source>
        <dbReference type="ARBA" id="ARBA00023157"/>
    </source>
</evidence>
<evidence type="ECO:0000313" key="12">
    <source>
        <dbReference type="Proteomes" id="UP000245697"/>
    </source>
</evidence>
<dbReference type="GO" id="GO:0004867">
    <property type="term" value="F:serine-type endopeptidase inhibitor activity"/>
    <property type="evidence" value="ECO:0007669"/>
    <property type="project" value="UniProtKB-KW"/>
</dbReference>
<dbReference type="PRINTS" id="PR00294">
    <property type="entry name" value="SSBTLNINHBTR"/>
</dbReference>
<dbReference type="GO" id="GO:0005576">
    <property type="term" value="C:extracellular region"/>
    <property type="evidence" value="ECO:0007669"/>
    <property type="project" value="UniProtKB-SubCell"/>
</dbReference>
<comment type="similarity">
    <text evidence="2 8">Belongs to the protease inhibitor I16 (SSI) family.</text>
</comment>
<evidence type="ECO:0000259" key="10">
    <source>
        <dbReference type="Pfam" id="PF00720"/>
    </source>
</evidence>
<evidence type="ECO:0000256" key="6">
    <source>
        <dbReference type="ARBA" id="ARBA00022900"/>
    </source>
</evidence>
<evidence type="ECO:0000256" key="5">
    <source>
        <dbReference type="ARBA" id="ARBA00022690"/>
    </source>
</evidence>
<feature type="signal peptide" evidence="9">
    <location>
        <begin position="1"/>
        <end position="24"/>
    </location>
</feature>
<dbReference type="InterPro" id="IPR023549">
    <property type="entry name" value="Subtilisin_inhibitor"/>
</dbReference>
<organism evidence="11 12">
    <name type="scientific">Actinoplanes xinjiangensis</name>
    <dbReference type="NCBI Taxonomy" id="512350"/>
    <lineage>
        <taxon>Bacteria</taxon>
        <taxon>Bacillati</taxon>
        <taxon>Actinomycetota</taxon>
        <taxon>Actinomycetes</taxon>
        <taxon>Micromonosporales</taxon>
        <taxon>Micromonosporaceae</taxon>
        <taxon>Actinoplanes</taxon>
    </lineage>
</organism>
<sequence>MIRTMIGLATAFAVLAGPTGPAAAAGPSKLTLAYEAKSVQLTCGPAGGGHPQADQACATLRGIGGNPAKLKGGDSLCMLLYQPVTASVKGTWRGKVVKWRQTFGNSCEMTRATGVLFDF</sequence>
<keyword evidence="6 8" id="KW-0722">Serine protease inhibitor</keyword>
<evidence type="ECO:0000256" key="9">
    <source>
        <dbReference type="SAM" id="SignalP"/>
    </source>
</evidence>
<keyword evidence="5 8" id="KW-0646">Protease inhibitor</keyword>
<dbReference type="SUPFAM" id="SSF55399">
    <property type="entry name" value="Subtilisin inhibitor"/>
    <property type="match status" value="1"/>
</dbReference>
<feature type="domain" description="Subtilisin inhibitor" evidence="10">
    <location>
        <begin position="30"/>
        <end position="105"/>
    </location>
</feature>
<dbReference type="Pfam" id="PF00720">
    <property type="entry name" value="SSI"/>
    <property type="match status" value="1"/>
</dbReference>
<dbReference type="AlphaFoldDB" id="A0A316FNQ9"/>
<dbReference type="Gene3D" id="3.30.350.10">
    <property type="entry name" value="Subtilisin inhibitor-like"/>
    <property type="match status" value="1"/>
</dbReference>
<protein>
    <submittedName>
        <fullName evidence="11">Subtilisin inhibitor-like</fullName>
    </submittedName>
</protein>
<keyword evidence="7" id="KW-1015">Disulfide bond</keyword>
<dbReference type="InterPro" id="IPR000691">
    <property type="entry name" value="Prot_inh_I16_SSI"/>
</dbReference>
<dbReference type="InterPro" id="IPR020054">
    <property type="entry name" value="Prot_inh_SSI_I16_CS"/>
</dbReference>
<keyword evidence="12" id="KW-1185">Reference proteome</keyword>
<comment type="caution">
    <text evidence="11">The sequence shown here is derived from an EMBL/GenBank/DDBJ whole genome shotgun (WGS) entry which is preliminary data.</text>
</comment>
<keyword evidence="4" id="KW-0964">Secreted</keyword>
<comment type="subcellular location">
    <subcellularLocation>
        <location evidence="1">Secreted</location>
    </subcellularLocation>
</comment>
<gene>
    <name evidence="11" type="ORF">BC793_104417</name>
</gene>
<reference evidence="11 12" key="1">
    <citation type="submission" date="2018-05" db="EMBL/GenBank/DDBJ databases">
        <title>Genomic Encyclopedia of Archaeal and Bacterial Type Strains, Phase II (KMG-II): from individual species to whole genera.</title>
        <authorList>
            <person name="Goeker M."/>
        </authorList>
    </citation>
    <scope>NUCLEOTIDE SEQUENCE [LARGE SCALE GENOMIC DNA]</scope>
    <source>
        <strain evidence="11 12">DSM 45184</strain>
    </source>
</reference>
<evidence type="ECO:0000256" key="1">
    <source>
        <dbReference type="ARBA" id="ARBA00004613"/>
    </source>
</evidence>
<dbReference type="InterPro" id="IPR036819">
    <property type="entry name" value="Subtilisin_inhibitor-like_sf"/>
</dbReference>
<evidence type="ECO:0000256" key="3">
    <source>
        <dbReference type="ARBA" id="ARBA00011738"/>
    </source>
</evidence>
<evidence type="ECO:0000256" key="2">
    <source>
        <dbReference type="ARBA" id="ARBA00010472"/>
    </source>
</evidence>